<reference evidence="4" key="1">
    <citation type="journal article" date="2019" name="Int. J. Syst. Evol. Microbiol.">
        <title>The Global Catalogue of Microorganisms (GCM) 10K type strain sequencing project: providing services to taxonomists for standard genome sequencing and annotation.</title>
        <authorList>
            <consortium name="The Broad Institute Genomics Platform"/>
            <consortium name="The Broad Institute Genome Sequencing Center for Infectious Disease"/>
            <person name="Wu L."/>
            <person name="Ma J."/>
        </authorList>
    </citation>
    <scope>NUCLEOTIDE SEQUENCE [LARGE SCALE GENOMIC DNA]</scope>
    <source>
        <strain evidence="4">CCUG 55328</strain>
    </source>
</reference>
<comment type="caution">
    <text evidence="3">The sequence shown here is derived from an EMBL/GenBank/DDBJ whole genome shotgun (WGS) entry which is preliminary data.</text>
</comment>
<sequence>MTKAVIESGKVEKIDGTYVLNGSIHDFGVPATLSDSLMERLERLSDVKELVQMAAVIGRNLDQGTLADLSALPSQDLANLLDRLVSAELLFRASTGGEATYAFKHALLRDAAYESMPRAKRIKLHQRLYEVLVARGGADPEIRAHHAEIAGLNEAALESWEEAGRSAVARSAFKEAVAAFKAAIRLCSGLGTNFRLAMREQQLYVQMGQALIAGEGYADRATMLAFSRATELADVIGAPDLQLPALYGLWASRHVAVQHSADAAERFFQIAGAQNDHGTQMVGLRMMALERFHAARLQEALDLNDRSIALYRPQAHGDLKLRFGSDPRVVAGQYRAWCLWHLGKADKAVEQMEQSLAWARESEHANTISVALHSAAVTTGTWLRLGEPAERMMRETLRMSEEMSLVHTGTWGGYFLGLALHRQGKDGAREQMEVGLDRMRRNRDKRFNHLHFSCAAEIYADLGCHEEAAAAIDYAFVALHESKDNVYAPDLHRVRARVMLAADAGSVDEAQAHLQQAICIARAQGGLALELRAATDLAALLAGRGEKDQAADLLRPVYASFSEG</sequence>
<dbReference type="Proteomes" id="UP001597151">
    <property type="component" value="Unassembled WGS sequence"/>
</dbReference>
<evidence type="ECO:0008006" key="5">
    <source>
        <dbReference type="Google" id="ProtNLM"/>
    </source>
</evidence>
<dbReference type="PANTHER" id="PTHR16305:SF28">
    <property type="entry name" value="GUANYLATE CYCLASE DOMAIN-CONTAINING PROTEIN"/>
    <property type="match status" value="1"/>
</dbReference>
<keyword evidence="4" id="KW-1185">Reference proteome</keyword>
<feature type="non-terminal residue" evidence="3">
    <location>
        <position position="564"/>
    </location>
</feature>
<dbReference type="InterPro" id="IPR011990">
    <property type="entry name" value="TPR-like_helical_dom_sf"/>
</dbReference>
<evidence type="ECO:0000256" key="1">
    <source>
        <dbReference type="ARBA" id="ARBA00022741"/>
    </source>
</evidence>
<accession>A0ABW3TJ45</accession>
<proteinExistence type="predicted"/>
<evidence type="ECO:0000313" key="4">
    <source>
        <dbReference type="Proteomes" id="UP001597151"/>
    </source>
</evidence>
<keyword evidence="2" id="KW-0067">ATP-binding</keyword>
<name>A0ABW3TJ45_9RHOB</name>
<organism evidence="3 4">
    <name type="scientific">Seohaeicola saemankumensis</name>
    <dbReference type="NCBI Taxonomy" id="481181"/>
    <lineage>
        <taxon>Bacteria</taxon>
        <taxon>Pseudomonadati</taxon>
        <taxon>Pseudomonadota</taxon>
        <taxon>Alphaproteobacteria</taxon>
        <taxon>Rhodobacterales</taxon>
        <taxon>Roseobacteraceae</taxon>
        <taxon>Seohaeicola</taxon>
    </lineage>
</organism>
<keyword evidence="1" id="KW-0547">Nucleotide-binding</keyword>
<protein>
    <recommendedName>
        <fullName evidence="5">Tetratricopeptide repeat protein</fullName>
    </recommendedName>
</protein>
<dbReference type="SUPFAM" id="SSF48452">
    <property type="entry name" value="TPR-like"/>
    <property type="match status" value="2"/>
</dbReference>
<dbReference type="RefSeq" id="WP_380795217.1">
    <property type="nucleotide sequence ID" value="NZ_JBHTKR010000016.1"/>
</dbReference>
<dbReference type="EMBL" id="JBHTKR010000016">
    <property type="protein sequence ID" value="MFD1196717.1"/>
    <property type="molecule type" value="Genomic_DNA"/>
</dbReference>
<evidence type="ECO:0000256" key="2">
    <source>
        <dbReference type="ARBA" id="ARBA00022840"/>
    </source>
</evidence>
<dbReference type="PANTHER" id="PTHR16305">
    <property type="entry name" value="TESTICULAR SOLUBLE ADENYLYL CYCLASE"/>
    <property type="match status" value="1"/>
</dbReference>
<dbReference type="Gene3D" id="1.25.40.10">
    <property type="entry name" value="Tetratricopeptide repeat domain"/>
    <property type="match status" value="1"/>
</dbReference>
<gene>
    <name evidence="3" type="ORF">ACFQ3C_18830</name>
</gene>
<evidence type="ECO:0000313" key="3">
    <source>
        <dbReference type="EMBL" id="MFD1196717.1"/>
    </source>
</evidence>